<dbReference type="PROSITE" id="PS50213">
    <property type="entry name" value="FAS1"/>
    <property type="match status" value="2"/>
</dbReference>
<dbReference type="PANTHER" id="PTHR37049">
    <property type="entry name" value="PEPTIDASE S41 FAMILY PROTEIN"/>
    <property type="match status" value="1"/>
</dbReference>
<feature type="compositionally biased region" description="Polar residues" evidence="6">
    <location>
        <begin position="867"/>
        <end position="876"/>
    </location>
</feature>
<dbReference type="GO" id="GO:0030003">
    <property type="term" value="P:intracellular monoatomic cation homeostasis"/>
    <property type="evidence" value="ECO:0007669"/>
    <property type="project" value="UniProtKB-ARBA"/>
</dbReference>
<dbReference type="SUPFAM" id="SSF52096">
    <property type="entry name" value="ClpP/crotonase"/>
    <property type="match status" value="2"/>
</dbReference>
<feature type="transmembrane region" description="Helical" evidence="7">
    <location>
        <begin position="646"/>
        <end position="669"/>
    </location>
</feature>
<dbReference type="GO" id="GO:0008236">
    <property type="term" value="F:serine-type peptidase activity"/>
    <property type="evidence" value="ECO:0007669"/>
    <property type="project" value="InterPro"/>
</dbReference>
<feature type="transmembrane region" description="Helical" evidence="7">
    <location>
        <begin position="567"/>
        <end position="589"/>
    </location>
</feature>
<dbReference type="SUPFAM" id="SSF82153">
    <property type="entry name" value="FAS1 domain"/>
    <property type="match status" value="2"/>
</dbReference>
<feature type="region of interest" description="Disordered" evidence="6">
    <location>
        <begin position="1673"/>
        <end position="1694"/>
    </location>
</feature>
<keyword evidence="5" id="KW-0175">Coiled coil</keyword>
<keyword evidence="3 7" id="KW-1133">Transmembrane helix</keyword>
<keyword evidence="2 7" id="KW-0812">Transmembrane</keyword>
<dbReference type="InterPro" id="IPR058533">
    <property type="entry name" value="Cation_efflux_TM"/>
</dbReference>
<evidence type="ECO:0000259" key="9">
    <source>
        <dbReference type="PROSITE" id="PS50213"/>
    </source>
</evidence>
<evidence type="ECO:0000313" key="11">
    <source>
        <dbReference type="Proteomes" id="UP000045706"/>
    </source>
</evidence>
<dbReference type="GO" id="GO:0006508">
    <property type="term" value="P:proteolysis"/>
    <property type="evidence" value="ECO:0007669"/>
    <property type="project" value="InterPro"/>
</dbReference>
<dbReference type="InterPro" id="IPR029045">
    <property type="entry name" value="ClpP/crotonase-like_dom_sf"/>
</dbReference>
<dbReference type="InterPro" id="IPR056186">
    <property type="entry name" value="PDZ_CPAF-rel"/>
</dbReference>
<feature type="region of interest" description="Disordered" evidence="6">
    <location>
        <begin position="867"/>
        <end position="894"/>
    </location>
</feature>
<feature type="compositionally biased region" description="Pro residues" evidence="6">
    <location>
        <begin position="284"/>
        <end position="303"/>
    </location>
</feature>
<feature type="transmembrane region" description="Helical" evidence="7">
    <location>
        <begin position="910"/>
        <end position="936"/>
    </location>
</feature>
<dbReference type="Pfam" id="PF23658">
    <property type="entry name" value="PDZ_CPAF_rel"/>
    <property type="match status" value="2"/>
</dbReference>
<dbReference type="Gene3D" id="2.30.180.10">
    <property type="entry name" value="FAS1 domain"/>
    <property type="match status" value="1"/>
</dbReference>
<gene>
    <name evidence="10" type="ORF">BN1723_013726</name>
</gene>
<feature type="compositionally biased region" description="Pro residues" evidence="6">
    <location>
        <begin position="945"/>
        <end position="966"/>
    </location>
</feature>
<organism evidence="10 11">
    <name type="scientific">Verticillium longisporum</name>
    <name type="common">Verticillium dahliae var. longisporum</name>
    <dbReference type="NCBI Taxonomy" id="100787"/>
    <lineage>
        <taxon>Eukaryota</taxon>
        <taxon>Fungi</taxon>
        <taxon>Dikarya</taxon>
        <taxon>Ascomycota</taxon>
        <taxon>Pezizomycotina</taxon>
        <taxon>Sordariomycetes</taxon>
        <taxon>Hypocreomycetidae</taxon>
        <taxon>Glomerellales</taxon>
        <taxon>Plectosphaerellaceae</taxon>
        <taxon>Verticillium</taxon>
    </lineage>
</organism>
<dbReference type="GO" id="GO:0098771">
    <property type="term" value="P:inorganic ion homeostasis"/>
    <property type="evidence" value="ECO:0007669"/>
    <property type="project" value="UniProtKB-ARBA"/>
</dbReference>
<feature type="compositionally biased region" description="Pro residues" evidence="6">
    <location>
        <begin position="1243"/>
        <end position="1262"/>
    </location>
</feature>
<feature type="transmembrane region" description="Helical" evidence="7">
    <location>
        <begin position="610"/>
        <end position="631"/>
    </location>
</feature>
<keyword evidence="4 7" id="KW-0472">Membrane</keyword>
<dbReference type="InterPro" id="IPR000782">
    <property type="entry name" value="FAS1_domain"/>
</dbReference>
<evidence type="ECO:0000256" key="5">
    <source>
        <dbReference type="SAM" id="Coils"/>
    </source>
</evidence>
<evidence type="ECO:0000256" key="1">
    <source>
        <dbReference type="ARBA" id="ARBA00004141"/>
    </source>
</evidence>
<sequence>MRGARNLTRLAAVLWLATAPSVSAQSLGSVLARQANLTTFRRLVQENQDVYTDLPKDGVTIIAPNDGAFVKGQGWDSDESSIPEWLQYGILSGRRALEKLAPGDTQTIPTLLTDKRFANVTNGQKVLVTVQPGGEVGFAFVNGLASDMISVSRDGKEPPRLYHSSMMSNGSSGNGGRFPPAIVRINGRDANTVIEETNLRFSGFQDQDSQWNSMFPTYASPDAALTLSASLAFQGPSLTLTYDNGQERTEPSWALVRAAANLTGIRNCEDFYERFCNPDSPTRPRQPPQQPQQPQPPQQPQQPPDTTRPSLPGYPAPVVRDGGSDTTSGYFMQGPGLDTTAVLAVSSFAPGGSIDTLDYLTDFQTTVASFLAECSRQNKDRLVIDLSANGGGLVVAGFELFAQLFPDAPRFQATNLRLADSLVAIARGVDALPPQLQPTNADQRDALAQLATSAVVGNFVPGEVLMPAGDSFASVENLLGPNSARKRIHTFTRPHAARRERDLQDFYRTQNDKIRTLLKSVDDHEREAKESQGDTNLRYQIAVKGSLAANCVLAGLQLYAATSSGSLSLFTTMADSIFDPLSGLMLMLSHRAVKKVDPLKYPSGRARISTVGNIVFSFIMFSVSLVLIVMSARELAEGSDEETNKFYFPSVIAVSIAFGTKLFLFFYCWSIKHLYSQVDILWRDHRNDLPVNGFGILTFAAGSNIKWWIDPMGAIILCFAETANSTILAPHNAAWQRFGAGFESMGREELRRVLRYHLVPGRVLRAADLEDGTRLATGDEKGTEVRVTRFINDIYVDTGRIIQTDLLIANGIIQVVDAVLNVDEGGAKPDVTASAQAPAFTFAEEEASGTGTAADVPFTSALPCTTECTTSTSRGPQATRTTEGNGGTANGDDADSAAGMGREIAGVTGLFAGILGVFMARLLLIWATLAISLAGASPQFIPVVPSTPRPPSQPPQPPQPPQPLQPNPSACAQVAQEADAVRARDPAAVPTVAAQLAFDCLQSVPNKPAQAQRLITSLQAYVQWQSTLAWLKNPPATYMLPPADIEGALADIGRTAAAGGFGSEYNFQLAILETFASAHDGHFNYRGDVFKGFAFVNGLASDMISVSRDGKEPPRLYHSSMMPNGSSDNGNGNGGRFPPAIVRINGRDANAVIEETNLRFSGFQDQDSQWNSMFPTYASPDAGLTLSASRAFQGPSLTLTYDNGQERTEPSWALVRSAANLTGIRNGEDFYERFCNPDSPTRPRQPPPQPQQPQPPQQPPQAPNTTRPSLPGYPAPVVRDGGSDTTSGYFMQGPGLDTTAVLAVSSFAPGGSSDTLDYLTDFQTTVAAFLAECSRQNKDRLVIDLSANGGGLVVAGFELFAQLFPDAPRFQATNLRLADSLVAVARGVDALPPQLQPADADQRDALAQLATSAVVGNFVPGEVQTPAGDGFASVENLLGPVSQNGDLFTAFQQTPLNQPSAAFNLTGVGNRAAPPPAVFRPENVVLLTDGTCGSTCTLFAYLAILGLGVKTVAMGGRPVTGPMQAIAGVEGAQVFFFNDLQADAASVLALSPPDVRARLEGGELGEIARGYAILRSATPASAGAVNGKNSFMPGDANTPLQFLWQPASCRVYYTPAMQRGAEAAWTVAARATWDDQSICVEGSVNSGTTGGGVVDPAFGAVEQGVMVPPGGGGIIGGTGGGGGPGSAPGGGAGGNASASLEVRWGVLLLALLLVVFV</sequence>
<dbReference type="Gene3D" id="3.90.226.10">
    <property type="entry name" value="2-enoyl-CoA Hydratase, Chain A, domain 1"/>
    <property type="match status" value="1"/>
</dbReference>
<evidence type="ECO:0000256" key="8">
    <source>
        <dbReference type="SAM" id="SignalP"/>
    </source>
</evidence>
<evidence type="ECO:0000256" key="6">
    <source>
        <dbReference type="SAM" id="MobiDB-lite"/>
    </source>
</evidence>
<dbReference type="GO" id="GO:0008324">
    <property type="term" value="F:monoatomic cation transmembrane transporter activity"/>
    <property type="evidence" value="ECO:0007669"/>
    <property type="project" value="InterPro"/>
</dbReference>
<feature type="signal peptide" evidence="8">
    <location>
        <begin position="1"/>
        <end position="24"/>
    </location>
</feature>
<dbReference type="SMART" id="SM00554">
    <property type="entry name" value="FAS1"/>
    <property type="match status" value="1"/>
</dbReference>
<evidence type="ECO:0000256" key="2">
    <source>
        <dbReference type="ARBA" id="ARBA00022692"/>
    </source>
</evidence>
<reference evidence="11" key="1">
    <citation type="submission" date="2015-05" db="EMBL/GenBank/DDBJ databases">
        <authorList>
            <person name="Fogelqvist Johan"/>
        </authorList>
    </citation>
    <scope>NUCLEOTIDE SEQUENCE [LARGE SCALE GENOMIC DNA]</scope>
</reference>
<keyword evidence="8" id="KW-0732">Signal</keyword>
<feature type="coiled-coil region" evidence="5">
    <location>
        <begin position="507"/>
        <end position="534"/>
    </location>
</feature>
<dbReference type="InterPro" id="IPR052766">
    <property type="entry name" value="S41A_metabolite_peptidase"/>
</dbReference>
<protein>
    <recommendedName>
        <fullName evidence="9">FAS1 domain-containing protein</fullName>
    </recommendedName>
</protein>
<comment type="subcellular location">
    <subcellularLocation>
        <location evidence="1">Membrane</location>
        <topology evidence="1">Multi-pass membrane protein</topology>
    </subcellularLocation>
</comment>
<feature type="region of interest" description="Disordered" evidence="6">
    <location>
        <begin position="273"/>
        <end position="332"/>
    </location>
</feature>
<dbReference type="InterPro" id="IPR036378">
    <property type="entry name" value="FAS1_dom_sf"/>
</dbReference>
<dbReference type="EMBL" id="CVQI01018668">
    <property type="protein sequence ID" value="CRK25871.1"/>
    <property type="molecule type" value="Genomic_DNA"/>
</dbReference>
<dbReference type="FunFam" id="1.20.1510.10:FF:000005">
    <property type="entry name" value="Putative Cation diffusion facilitator 1"/>
    <property type="match status" value="1"/>
</dbReference>
<feature type="domain" description="FAS1" evidence="9">
    <location>
        <begin position="24"/>
        <end position="152"/>
    </location>
</feature>
<evidence type="ECO:0000313" key="10">
    <source>
        <dbReference type="EMBL" id="CRK25871.1"/>
    </source>
</evidence>
<evidence type="ECO:0000256" key="4">
    <source>
        <dbReference type="ARBA" id="ARBA00023136"/>
    </source>
</evidence>
<dbReference type="PANTHER" id="PTHR37049:SF4">
    <property type="entry name" value="RHODANESE DOMAIN-CONTAINING PROTEIN"/>
    <property type="match status" value="1"/>
</dbReference>
<evidence type="ECO:0000256" key="7">
    <source>
        <dbReference type="SAM" id="Phobius"/>
    </source>
</evidence>
<dbReference type="Pfam" id="PF01545">
    <property type="entry name" value="Cation_efflux"/>
    <property type="match status" value="1"/>
</dbReference>
<proteinExistence type="predicted"/>
<accession>A0A0G4LUW7</accession>
<dbReference type="SUPFAM" id="SSF161111">
    <property type="entry name" value="Cation efflux protein transmembrane domain-like"/>
    <property type="match status" value="1"/>
</dbReference>
<name>A0A0G4LUW7_VERLO</name>
<dbReference type="GO" id="GO:0016020">
    <property type="term" value="C:membrane"/>
    <property type="evidence" value="ECO:0007669"/>
    <property type="project" value="UniProtKB-SubCell"/>
</dbReference>
<dbReference type="Gene3D" id="1.20.1510.10">
    <property type="entry name" value="Cation efflux protein transmembrane domain"/>
    <property type="match status" value="1"/>
</dbReference>
<dbReference type="InterPro" id="IPR027469">
    <property type="entry name" value="Cation_efflux_TMD_sf"/>
</dbReference>
<feature type="region of interest" description="Disordered" evidence="6">
    <location>
        <begin position="1230"/>
        <end position="1291"/>
    </location>
</feature>
<feature type="chain" id="PRO_5002567092" description="FAS1 domain-containing protein" evidence="8">
    <location>
        <begin position="25"/>
        <end position="1717"/>
    </location>
</feature>
<evidence type="ECO:0000256" key="3">
    <source>
        <dbReference type="ARBA" id="ARBA00022989"/>
    </source>
</evidence>
<dbReference type="Pfam" id="PF02469">
    <property type="entry name" value="Fasciclin"/>
    <property type="match status" value="1"/>
</dbReference>
<dbReference type="Proteomes" id="UP000045706">
    <property type="component" value="Unassembled WGS sequence"/>
</dbReference>
<feature type="region of interest" description="Disordered" evidence="6">
    <location>
        <begin position="944"/>
        <end position="969"/>
    </location>
</feature>
<feature type="domain" description="FAS1" evidence="9">
    <location>
        <begin position="726"/>
        <end position="820"/>
    </location>
</feature>